<dbReference type="SMART" id="SM00298">
    <property type="entry name" value="CHROMO"/>
    <property type="match status" value="1"/>
</dbReference>
<dbReference type="PANTHER" id="PTHR22812">
    <property type="entry name" value="CHROMOBOX PROTEIN"/>
    <property type="match status" value="1"/>
</dbReference>
<accession>A0A7S4VQU5</accession>
<feature type="region of interest" description="Disordered" evidence="3">
    <location>
        <begin position="331"/>
        <end position="363"/>
    </location>
</feature>
<feature type="domain" description="JmjC" evidence="5">
    <location>
        <begin position="476"/>
        <end position="620"/>
    </location>
</feature>
<feature type="compositionally biased region" description="Basic and acidic residues" evidence="3">
    <location>
        <begin position="238"/>
        <end position="248"/>
    </location>
</feature>
<feature type="compositionally biased region" description="Basic residues" evidence="3">
    <location>
        <begin position="46"/>
        <end position="59"/>
    </location>
</feature>
<evidence type="ECO:0000259" key="4">
    <source>
        <dbReference type="PROSITE" id="PS50013"/>
    </source>
</evidence>
<dbReference type="Pfam" id="PF00385">
    <property type="entry name" value="Chromo"/>
    <property type="match status" value="1"/>
</dbReference>
<dbReference type="InterPro" id="IPR000953">
    <property type="entry name" value="Chromo/chromo_shadow_dom"/>
</dbReference>
<feature type="compositionally biased region" description="Basic and acidic residues" evidence="3">
    <location>
        <begin position="1"/>
        <end position="16"/>
    </location>
</feature>
<evidence type="ECO:0008006" key="7">
    <source>
        <dbReference type="Google" id="ProtNLM"/>
    </source>
</evidence>
<dbReference type="GO" id="GO:0005634">
    <property type="term" value="C:nucleus"/>
    <property type="evidence" value="ECO:0007669"/>
    <property type="project" value="UniProtKB-SubCell"/>
</dbReference>
<keyword evidence="2" id="KW-0539">Nucleus</keyword>
<protein>
    <recommendedName>
        <fullName evidence="7">Chromo domain-containing protein</fullName>
    </recommendedName>
</protein>
<name>A0A7S4VQU5_9STRA</name>
<feature type="compositionally biased region" description="Basic and acidic residues" evidence="3">
    <location>
        <begin position="71"/>
        <end position="99"/>
    </location>
</feature>
<dbReference type="InterPro" id="IPR016197">
    <property type="entry name" value="Chromo-like_dom_sf"/>
</dbReference>
<comment type="subcellular location">
    <subcellularLocation>
        <location evidence="1">Nucleus</location>
    </subcellularLocation>
</comment>
<gene>
    <name evidence="6" type="ORF">DBRI00130_LOCUS17972</name>
</gene>
<dbReference type="InterPro" id="IPR003347">
    <property type="entry name" value="JmjC_dom"/>
</dbReference>
<dbReference type="SUPFAM" id="SSF51197">
    <property type="entry name" value="Clavaminate synthase-like"/>
    <property type="match status" value="1"/>
</dbReference>
<feature type="compositionally biased region" description="Basic and acidic residues" evidence="3">
    <location>
        <begin position="786"/>
        <end position="795"/>
    </location>
</feature>
<feature type="compositionally biased region" description="Basic and acidic residues" evidence="3">
    <location>
        <begin position="349"/>
        <end position="360"/>
    </location>
</feature>
<dbReference type="Gene3D" id="2.60.120.650">
    <property type="entry name" value="Cupin"/>
    <property type="match status" value="1"/>
</dbReference>
<feature type="compositionally biased region" description="Basic and acidic residues" evidence="3">
    <location>
        <begin position="216"/>
        <end position="228"/>
    </location>
</feature>
<feature type="region of interest" description="Disordered" evidence="3">
    <location>
        <begin position="784"/>
        <end position="813"/>
    </location>
</feature>
<dbReference type="Pfam" id="PF13621">
    <property type="entry name" value="Cupin_8"/>
    <property type="match status" value="1"/>
</dbReference>
<dbReference type="SMART" id="SM00558">
    <property type="entry name" value="JmjC"/>
    <property type="match status" value="1"/>
</dbReference>
<dbReference type="InterPro" id="IPR051219">
    <property type="entry name" value="Heterochromatin_chromo-domain"/>
</dbReference>
<feature type="region of interest" description="Disordered" evidence="3">
    <location>
        <begin position="195"/>
        <end position="269"/>
    </location>
</feature>
<feature type="domain" description="Chromo" evidence="4">
    <location>
        <begin position="128"/>
        <end position="188"/>
    </location>
</feature>
<dbReference type="PROSITE" id="PS51184">
    <property type="entry name" value="JMJC"/>
    <property type="match status" value="1"/>
</dbReference>
<dbReference type="PROSITE" id="PS50013">
    <property type="entry name" value="CHROMO_2"/>
    <property type="match status" value="1"/>
</dbReference>
<evidence type="ECO:0000259" key="5">
    <source>
        <dbReference type="PROSITE" id="PS51184"/>
    </source>
</evidence>
<proteinExistence type="predicted"/>
<organism evidence="6">
    <name type="scientific">Ditylum brightwellii</name>
    <dbReference type="NCBI Taxonomy" id="49249"/>
    <lineage>
        <taxon>Eukaryota</taxon>
        <taxon>Sar</taxon>
        <taxon>Stramenopiles</taxon>
        <taxon>Ochrophyta</taxon>
        <taxon>Bacillariophyta</taxon>
        <taxon>Mediophyceae</taxon>
        <taxon>Lithodesmiophycidae</taxon>
        <taxon>Lithodesmiales</taxon>
        <taxon>Lithodesmiaceae</taxon>
        <taxon>Ditylum</taxon>
    </lineage>
</organism>
<evidence type="ECO:0000256" key="1">
    <source>
        <dbReference type="ARBA" id="ARBA00004123"/>
    </source>
</evidence>
<feature type="region of interest" description="Disordered" evidence="3">
    <location>
        <begin position="1"/>
        <end position="99"/>
    </location>
</feature>
<feature type="region of interest" description="Disordered" evidence="3">
    <location>
        <begin position="419"/>
        <end position="448"/>
    </location>
</feature>
<dbReference type="SUPFAM" id="SSF54160">
    <property type="entry name" value="Chromo domain-like"/>
    <property type="match status" value="1"/>
</dbReference>
<dbReference type="CDD" id="cd00024">
    <property type="entry name" value="CD_CSD"/>
    <property type="match status" value="1"/>
</dbReference>
<evidence type="ECO:0000256" key="2">
    <source>
        <dbReference type="ARBA" id="ARBA00023242"/>
    </source>
</evidence>
<sequence>MPSIAEEGKKKGEKGEGGSSRRLSPRPKRAASSPKPQTPKEESKNVKKKRGTTPKKRSRSTSPQTTKIIRQWREERKKADKLAKEIADRESKRLKSETGHAGHIICAVPGTAETKKATETPSTDDFFWEVEKVIGRRVVSGRVEYLIRWKGCPEEENTWEPAANLCDTAMSEALAYCRQEKIRLRQRDEDERRLGLLGGGVKAEKMESGSAETEAGENKQGEEGRTEVVTKSQPQDQVEAKNPKKDEKDEKDDDDSIDPSQLESIDEVDQRWKWTDSEQVKFREVKRIDVSKDPVKAGEMVTEARINGMPIVLVGHVGWANFAKRWIQKKKPEEKQGEEAEPITASATKKVEGTENKGNDLLDLSDPSNILDIERMMNDIGDEDVPVVKRNYNESDPIHGVIPASRFFKACWPNNVKSDGTILSPKKDDECDPAAGGGTSGESSASNPPKLYLHQWQFPLSDTAGRKLCHNNNPLPPEILGEDLLKHWIDLPQCKSDSPLQYLFMGREETMSKLHKDAGGLAISIAPIVGLKECVLVHRSDGSNCMYHLSASLADIDLDSFPLLSQARIWRTVIKPGEILLMPQGTYHQCRNVTPCLSYSRFYLDTVNLLPFFQSLVDGDAPELEHEEVLWNSTTELIRTVDSAVDDAQARVKRGETSVPKVDASLARIVDTLRALRNIVRELARREELRNAVKGKKAAARRVRPGGHVTLPPAKDGAGMNENRTSVAMKQATDNGSMINDHGWENLVGDIDLCMHEFRFRRMEKIPTFRARRIRALKNALNIPHSGKEGAERRKGTTKGVGSNDVPEEGSSPVVAYDTDLDKAYLAIRNASAKYVPSLCESEEGKKTIMELAVGDHIHARIEGKRIPAEIIQIDPDQHSAYLSYEDYPSLYDEYQPYEQLRKPLSYGDASEIPHEEVKPGLVVLNRWGEKREEYRAVVQFTTCENMYKVRLDFGRCVIDRWIAASFILDKISAVEQEKYESEIESYKKLKEVRREIEDALEPKQNSGNEGV</sequence>
<dbReference type="InterPro" id="IPR023780">
    <property type="entry name" value="Chromo_domain"/>
</dbReference>
<dbReference type="Gene3D" id="2.40.50.40">
    <property type="match status" value="1"/>
</dbReference>
<dbReference type="AlphaFoldDB" id="A0A7S4VQU5"/>
<evidence type="ECO:0000313" key="6">
    <source>
        <dbReference type="EMBL" id="CAE4613112.1"/>
    </source>
</evidence>
<evidence type="ECO:0000256" key="3">
    <source>
        <dbReference type="SAM" id="MobiDB-lite"/>
    </source>
</evidence>
<feature type="compositionally biased region" description="Basic residues" evidence="3">
    <location>
        <begin position="695"/>
        <end position="705"/>
    </location>
</feature>
<dbReference type="InterPro" id="IPR041667">
    <property type="entry name" value="Cupin_8"/>
</dbReference>
<dbReference type="EMBL" id="HBNS01022741">
    <property type="protein sequence ID" value="CAE4613112.1"/>
    <property type="molecule type" value="Transcribed_RNA"/>
</dbReference>
<feature type="region of interest" description="Disordered" evidence="3">
    <location>
        <begin position="695"/>
        <end position="721"/>
    </location>
</feature>
<reference evidence="6" key="1">
    <citation type="submission" date="2021-01" db="EMBL/GenBank/DDBJ databases">
        <authorList>
            <person name="Corre E."/>
            <person name="Pelletier E."/>
            <person name="Niang G."/>
            <person name="Scheremetjew M."/>
            <person name="Finn R."/>
            <person name="Kale V."/>
            <person name="Holt S."/>
            <person name="Cochrane G."/>
            <person name="Meng A."/>
            <person name="Brown T."/>
            <person name="Cohen L."/>
        </authorList>
    </citation>
    <scope>NUCLEOTIDE SEQUENCE</scope>
    <source>
        <strain evidence="6">GSO104</strain>
    </source>
</reference>